<organism evidence="1 2">
    <name type="scientific">Rhizophagus irregularis</name>
    <dbReference type="NCBI Taxonomy" id="588596"/>
    <lineage>
        <taxon>Eukaryota</taxon>
        <taxon>Fungi</taxon>
        <taxon>Fungi incertae sedis</taxon>
        <taxon>Mucoromycota</taxon>
        <taxon>Glomeromycotina</taxon>
        <taxon>Glomeromycetes</taxon>
        <taxon>Glomerales</taxon>
        <taxon>Glomeraceae</taxon>
        <taxon>Rhizophagus</taxon>
    </lineage>
</organism>
<accession>A0A2N0R2R7</accession>
<dbReference type="VEuPathDB" id="FungiDB:RhiirA1_472236"/>
<dbReference type="AlphaFoldDB" id="A0A2N0R2R7"/>
<protein>
    <recommendedName>
        <fullName evidence="3">Protein kinase domain-containing protein</fullName>
    </recommendedName>
</protein>
<evidence type="ECO:0000313" key="2">
    <source>
        <dbReference type="Proteomes" id="UP000232688"/>
    </source>
</evidence>
<evidence type="ECO:0008006" key="3">
    <source>
        <dbReference type="Google" id="ProtNLM"/>
    </source>
</evidence>
<dbReference type="EMBL" id="LLXH01001775">
    <property type="protein sequence ID" value="PKC57601.1"/>
    <property type="molecule type" value="Genomic_DNA"/>
</dbReference>
<comment type="caution">
    <text evidence="1">The sequence shown here is derived from an EMBL/GenBank/DDBJ whole genome shotgun (WGS) entry which is preliminary data.</text>
</comment>
<evidence type="ECO:0000313" key="1">
    <source>
        <dbReference type="EMBL" id="PKC57601.1"/>
    </source>
</evidence>
<sequence>MPYVSSEMLRGRTDIHSFGWLSVMCFVATGRQPFSDRANDQYLALNIQCWDSNPDNKPDTIEIEEIVRLLFNYSNQFNKLLKKDQQHYEIE</sequence>
<dbReference type="Gene3D" id="1.10.510.10">
    <property type="entry name" value="Transferase(Phosphotransferase) domain 1"/>
    <property type="match status" value="1"/>
</dbReference>
<gene>
    <name evidence="1" type="ORF">RhiirA1_472236</name>
</gene>
<reference evidence="1 2" key="2">
    <citation type="submission" date="2017-10" db="EMBL/GenBank/DDBJ databases">
        <title>Genome analyses suggest a sexual origin of heterokaryosis in a supposedly ancient asexual fungus.</title>
        <authorList>
            <person name="Corradi N."/>
            <person name="Sedzielewska K."/>
            <person name="Noel J."/>
            <person name="Charron P."/>
            <person name="Farinelli L."/>
            <person name="Marton T."/>
            <person name="Kruger M."/>
            <person name="Pelin A."/>
            <person name="Brachmann A."/>
            <person name="Corradi N."/>
        </authorList>
    </citation>
    <scope>NUCLEOTIDE SEQUENCE [LARGE SCALE GENOMIC DNA]</scope>
    <source>
        <strain evidence="1 2">A1</strain>
    </source>
</reference>
<name>A0A2N0R2R7_9GLOM</name>
<dbReference type="InterPro" id="IPR011009">
    <property type="entry name" value="Kinase-like_dom_sf"/>
</dbReference>
<reference evidence="1 2" key="1">
    <citation type="submission" date="2017-10" db="EMBL/GenBank/DDBJ databases">
        <title>Extensive intraspecific genome diversity in a model arbuscular mycorrhizal fungus.</title>
        <authorList>
            <person name="Chen E.C.H."/>
            <person name="Morin E."/>
            <person name="Baudet D."/>
            <person name="Noel J."/>
            <person name="Ndikumana S."/>
            <person name="Charron P."/>
            <person name="St-Onge C."/>
            <person name="Giorgi J."/>
            <person name="Grigoriev I.V."/>
            <person name="Roux C."/>
            <person name="Martin F.M."/>
            <person name="Corradi N."/>
        </authorList>
    </citation>
    <scope>NUCLEOTIDE SEQUENCE [LARGE SCALE GENOMIC DNA]</scope>
    <source>
        <strain evidence="1 2">A1</strain>
    </source>
</reference>
<dbReference type="SUPFAM" id="SSF56112">
    <property type="entry name" value="Protein kinase-like (PK-like)"/>
    <property type="match status" value="1"/>
</dbReference>
<dbReference type="Proteomes" id="UP000232688">
    <property type="component" value="Unassembled WGS sequence"/>
</dbReference>
<proteinExistence type="predicted"/>